<feature type="domain" description="AB hydrolase-1" evidence="1">
    <location>
        <begin position="39"/>
        <end position="256"/>
    </location>
</feature>
<dbReference type="EMBL" id="JAALAA010000023">
    <property type="protein sequence ID" value="NGN95398.1"/>
    <property type="molecule type" value="Genomic_DNA"/>
</dbReference>
<dbReference type="InterPro" id="IPR050471">
    <property type="entry name" value="AB_hydrolase"/>
</dbReference>
<gene>
    <name evidence="2" type="ORF">G5C66_22000</name>
</gene>
<dbReference type="PANTHER" id="PTHR43433">
    <property type="entry name" value="HYDROLASE, ALPHA/BETA FOLD FAMILY PROTEIN"/>
    <property type="match status" value="1"/>
</dbReference>
<evidence type="ECO:0000259" key="1">
    <source>
        <dbReference type="Pfam" id="PF12697"/>
    </source>
</evidence>
<reference evidence="2 3" key="1">
    <citation type="submission" date="2020-02" db="EMBL/GenBank/DDBJ databases">
        <title>Whole-genome analyses of novel actinobacteria.</title>
        <authorList>
            <person name="Sahin N."/>
        </authorList>
    </citation>
    <scope>NUCLEOTIDE SEQUENCE [LARGE SCALE GENOMIC DNA]</scope>
    <source>
        <strain evidence="2 3">KC13</strain>
    </source>
</reference>
<evidence type="ECO:0000313" key="2">
    <source>
        <dbReference type="EMBL" id="NGN95398.1"/>
    </source>
</evidence>
<organism evidence="2 3">
    <name type="scientific">Nocardioides turkmenicus</name>
    <dbReference type="NCBI Taxonomy" id="2711220"/>
    <lineage>
        <taxon>Bacteria</taxon>
        <taxon>Bacillati</taxon>
        <taxon>Actinomycetota</taxon>
        <taxon>Actinomycetes</taxon>
        <taxon>Propionibacteriales</taxon>
        <taxon>Nocardioidaceae</taxon>
        <taxon>Nocardioides</taxon>
    </lineage>
</organism>
<dbReference type="RefSeq" id="WP_165113137.1">
    <property type="nucleotide sequence ID" value="NZ_JAALAA010000023.1"/>
</dbReference>
<dbReference type="Pfam" id="PF12697">
    <property type="entry name" value="Abhydrolase_6"/>
    <property type="match status" value="1"/>
</dbReference>
<keyword evidence="3" id="KW-1185">Reference proteome</keyword>
<dbReference type="GO" id="GO:0004806">
    <property type="term" value="F:triacylglycerol lipase activity"/>
    <property type="evidence" value="ECO:0007669"/>
    <property type="project" value="TreeGrafter"/>
</dbReference>
<dbReference type="GO" id="GO:0046503">
    <property type="term" value="P:glycerolipid catabolic process"/>
    <property type="evidence" value="ECO:0007669"/>
    <property type="project" value="TreeGrafter"/>
</dbReference>
<dbReference type="PANTHER" id="PTHR43433:SF5">
    <property type="entry name" value="AB HYDROLASE-1 DOMAIN-CONTAINING PROTEIN"/>
    <property type="match status" value="1"/>
</dbReference>
<dbReference type="SUPFAM" id="SSF53474">
    <property type="entry name" value="alpha/beta-Hydrolases"/>
    <property type="match status" value="1"/>
</dbReference>
<accession>A0A6M1RCT8</accession>
<protein>
    <submittedName>
        <fullName evidence="2">Alpha/beta hydrolase</fullName>
    </submittedName>
</protein>
<dbReference type="Gene3D" id="3.40.50.1820">
    <property type="entry name" value="alpha/beta hydrolase"/>
    <property type="match status" value="1"/>
</dbReference>
<proteinExistence type="predicted"/>
<dbReference type="Proteomes" id="UP000483261">
    <property type="component" value="Unassembled WGS sequence"/>
</dbReference>
<name>A0A6M1RCT8_9ACTN</name>
<evidence type="ECO:0000313" key="3">
    <source>
        <dbReference type="Proteomes" id="UP000483261"/>
    </source>
</evidence>
<sequence length="271" mass="28721">MTTTTTSADGTTIAYDVAGTGPALVLVDGAMCYRGFGPSQDLADALSDRFTVYRYDRRGRGDSTIAKPAAAGTAEAVEQEVADLGAVIEAAGGHAHLLGLSSGAFLALEGARAGLPIDKIVAYEAPLILDDTHRPNDADLAQQVEELIEKDKRAAAIERFMRVVGMPWIAIKIMRLTPAFKKLTPVAHTLTYDLGMCVPFQQGRPLPNGYYKNVAVPVLSMAGSKSPTYMTNAQQAIAAAVPQGRYVVLDGQDHMVKAEALAPVATEFLTA</sequence>
<dbReference type="InterPro" id="IPR029058">
    <property type="entry name" value="AB_hydrolase_fold"/>
</dbReference>
<keyword evidence="2" id="KW-0378">Hydrolase</keyword>
<dbReference type="InterPro" id="IPR000073">
    <property type="entry name" value="AB_hydrolase_1"/>
</dbReference>
<dbReference type="AlphaFoldDB" id="A0A6M1RCT8"/>
<comment type="caution">
    <text evidence="2">The sequence shown here is derived from an EMBL/GenBank/DDBJ whole genome shotgun (WGS) entry which is preliminary data.</text>
</comment>